<evidence type="ECO:0000313" key="4">
    <source>
        <dbReference type="EMBL" id="GAK71211.1"/>
    </source>
</evidence>
<proteinExistence type="predicted"/>
<dbReference type="PANTHER" id="PTHR10545:SF29">
    <property type="entry name" value="GH14572P-RELATED"/>
    <property type="match status" value="1"/>
</dbReference>
<evidence type="ECO:0000256" key="2">
    <source>
        <dbReference type="ARBA" id="ARBA00023315"/>
    </source>
</evidence>
<comment type="caution">
    <text evidence="4">The sequence shown here is derived from an EMBL/GenBank/DDBJ whole genome shotgun (WGS) entry which is preliminary data.</text>
</comment>
<dbReference type="GO" id="GO:0008080">
    <property type="term" value="F:N-acetyltransferase activity"/>
    <property type="evidence" value="ECO:0007669"/>
    <property type="project" value="UniProtKB-ARBA"/>
</dbReference>
<dbReference type="RefSeq" id="WP_045230794.1">
    <property type="nucleotide sequence ID" value="NZ_BBJU01000015.1"/>
</dbReference>
<organism evidence="4 5">
    <name type="scientific">Agrobacterium rubi TR3 = NBRC 13261</name>
    <dbReference type="NCBI Taxonomy" id="1368415"/>
    <lineage>
        <taxon>Bacteria</taxon>
        <taxon>Pseudomonadati</taxon>
        <taxon>Pseudomonadota</taxon>
        <taxon>Alphaproteobacteria</taxon>
        <taxon>Hyphomicrobiales</taxon>
        <taxon>Rhizobiaceae</taxon>
        <taxon>Rhizobium/Agrobacterium group</taxon>
        <taxon>Agrobacterium</taxon>
    </lineage>
</organism>
<dbReference type="AlphaFoldDB" id="A0A081CX15"/>
<dbReference type="EMBL" id="BBJU01000015">
    <property type="protein sequence ID" value="GAK71211.1"/>
    <property type="molecule type" value="Genomic_DNA"/>
</dbReference>
<evidence type="ECO:0000259" key="3">
    <source>
        <dbReference type="PROSITE" id="PS51186"/>
    </source>
</evidence>
<dbReference type="PROSITE" id="PS51186">
    <property type="entry name" value="GNAT"/>
    <property type="match status" value="1"/>
</dbReference>
<name>A0A081CX15_9HYPH</name>
<dbReference type="Proteomes" id="UP000028701">
    <property type="component" value="Unassembled WGS sequence"/>
</dbReference>
<evidence type="ECO:0000313" key="5">
    <source>
        <dbReference type="Proteomes" id="UP000028701"/>
    </source>
</evidence>
<dbReference type="Pfam" id="PF00583">
    <property type="entry name" value="Acetyltransf_1"/>
    <property type="match status" value="1"/>
</dbReference>
<gene>
    <name evidence="4" type="ORF">RRU01S_15_01360</name>
</gene>
<feature type="domain" description="N-acetyltransferase" evidence="3">
    <location>
        <begin position="5"/>
        <end position="160"/>
    </location>
</feature>
<accession>A0A081CX15</accession>
<keyword evidence="2" id="KW-0012">Acyltransferase</keyword>
<sequence>MTTEPVLRLASTNELADLSAIMSDCLQHYFGSSEGGHEAALRTLESSPKSVEAAIAYIGSTPAGFATFAVVYPGPEGRGTLYMKDLFVSANARSQNLGRKLMMYLATIAVERNCIRFDWTAETSNLKALAFYDRLGASRVEEKVYFRLEGDALTDFLSER</sequence>
<protein>
    <submittedName>
        <fullName evidence="4">Putative acetyltransferase</fullName>
    </submittedName>
</protein>
<dbReference type="InterPro" id="IPR051016">
    <property type="entry name" value="Diverse_Substrate_AcTransf"/>
</dbReference>
<dbReference type="InterPro" id="IPR000182">
    <property type="entry name" value="GNAT_dom"/>
</dbReference>
<keyword evidence="1 4" id="KW-0808">Transferase</keyword>
<evidence type="ECO:0000256" key="1">
    <source>
        <dbReference type="ARBA" id="ARBA00022679"/>
    </source>
</evidence>
<dbReference type="SUPFAM" id="SSF55729">
    <property type="entry name" value="Acyl-CoA N-acyltransferases (Nat)"/>
    <property type="match status" value="1"/>
</dbReference>
<dbReference type="CDD" id="cd04301">
    <property type="entry name" value="NAT_SF"/>
    <property type="match status" value="1"/>
</dbReference>
<reference evidence="4 5" key="1">
    <citation type="submission" date="2014-08" db="EMBL/GenBank/DDBJ databases">
        <title>Whole genome shotgun sequence of Rhizobium rubi NBRC 13261.</title>
        <authorList>
            <person name="Katano-Makiyama Y."/>
            <person name="Hosoyama A."/>
            <person name="Hashimoto M."/>
            <person name="Hosoyama Y."/>
            <person name="Noguchi M."/>
            <person name="Tsuchikane K."/>
            <person name="Uohara A."/>
            <person name="Ohji S."/>
            <person name="Ichikawa N."/>
            <person name="Kimura A."/>
            <person name="Yamazoe A."/>
            <person name="Fujita N."/>
        </authorList>
    </citation>
    <scope>NUCLEOTIDE SEQUENCE [LARGE SCALE GENOMIC DNA]</scope>
    <source>
        <strain evidence="4 5">NBRC 13261</strain>
    </source>
</reference>
<dbReference type="eggNOG" id="COG0456">
    <property type="taxonomic scope" value="Bacteria"/>
</dbReference>
<dbReference type="Gene3D" id="3.40.630.30">
    <property type="match status" value="1"/>
</dbReference>
<dbReference type="PANTHER" id="PTHR10545">
    <property type="entry name" value="DIAMINE N-ACETYLTRANSFERASE"/>
    <property type="match status" value="1"/>
</dbReference>
<dbReference type="InterPro" id="IPR016181">
    <property type="entry name" value="Acyl_CoA_acyltransferase"/>
</dbReference>